<keyword evidence="1" id="KW-0472">Membrane</keyword>
<keyword evidence="1" id="KW-1133">Transmembrane helix</keyword>
<organism evidence="2 3">
    <name type="scientific">Aliarcobacter cibarius</name>
    <dbReference type="NCBI Taxonomy" id="255507"/>
    <lineage>
        <taxon>Bacteria</taxon>
        <taxon>Pseudomonadati</taxon>
        <taxon>Campylobacterota</taxon>
        <taxon>Epsilonproteobacteria</taxon>
        <taxon>Campylobacterales</taxon>
        <taxon>Arcobacteraceae</taxon>
        <taxon>Aliarcobacter</taxon>
    </lineage>
</organism>
<keyword evidence="1" id="KW-0812">Transmembrane</keyword>
<dbReference type="EMBL" id="CP054051">
    <property type="protein sequence ID" value="QKJ26629.1"/>
    <property type="molecule type" value="Genomic_DNA"/>
</dbReference>
<accession>A0A7L5JNC1</accession>
<reference evidence="2 3" key="1">
    <citation type="submission" date="2020-05" db="EMBL/GenBank/DDBJ databases">
        <title>Complete genome sequencing of Campylobacter and Arcobacter type strains.</title>
        <authorList>
            <person name="Miller W.G."/>
            <person name="Yee E."/>
        </authorList>
    </citation>
    <scope>NUCLEOTIDE SEQUENCE [LARGE SCALE GENOMIC DNA]</scope>
    <source>
        <strain evidence="2 3">LMG 21996</strain>
    </source>
</reference>
<dbReference type="AlphaFoldDB" id="A0A7L5JNC1"/>
<protein>
    <recommendedName>
        <fullName evidence="4">HNH endonuclease</fullName>
    </recommendedName>
</protein>
<evidence type="ECO:0000256" key="1">
    <source>
        <dbReference type="SAM" id="Phobius"/>
    </source>
</evidence>
<feature type="transmembrane region" description="Helical" evidence="1">
    <location>
        <begin position="6"/>
        <end position="24"/>
    </location>
</feature>
<proteinExistence type="predicted"/>
<evidence type="ECO:0008006" key="4">
    <source>
        <dbReference type="Google" id="ProtNLM"/>
    </source>
</evidence>
<dbReference type="KEGG" id="acib:ACBT_0682"/>
<evidence type="ECO:0000313" key="2">
    <source>
        <dbReference type="EMBL" id="QKJ26629.1"/>
    </source>
</evidence>
<dbReference type="RefSeq" id="WP_024775468.1">
    <property type="nucleotide sequence ID" value="NZ_CP054051.1"/>
</dbReference>
<evidence type="ECO:0000313" key="3">
    <source>
        <dbReference type="Proteomes" id="UP000509513"/>
    </source>
</evidence>
<name>A0A7L5JNC1_9BACT</name>
<gene>
    <name evidence="2" type="ORF">ACBT_0682</name>
</gene>
<dbReference type="Proteomes" id="UP000509513">
    <property type="component" value="Chromosome"/>
</dbReference>
<sequence>MQILLYVFLFLVVIALIFFTVKLLNVFEKKNTKFDFFIKNIEIYMKRVHPNIGINYSIVELVKNEKNEKIKETLVIQDIVSQFYNFNFTKKTQKIIPKEKLWATYIDNPLSSSYPNDWLQRKEFAYVRDNKSCKRCGQNLESLNEVYTSFVRPVKEGGGYNFENILTLCADCSKIMDSNLEKSSIISSLKLYDNLLKFIED</sequence>